<feature type="compositionally biased region" description="Polar residues" evidence="1">
    <location>
        <begin position="185"/>
        <end position="204"/>
    </location>
</feature>
<feature type="compositionally biased region" description="Basic residues" evidence="1">
    <location>
        <begin position="127"/>
        <end position="136"/>
    </location>
</feature>
<name>A0AA40AVH6_9PEZI</name>
<dbReference type="RefSeq" id="XP_060298650.1">
    <property type="nucleotide sequence ID" value="XM_060433893.1"/>
</dbReference>
<comment type="caution">
    <text evidence="2">The sequence shown here is derived from an EMBL/GenBank/DDBJ whole genome shotgun (WGS) entry which is preliminary data.</text>
</comment>
<accession>A0AA40AVH6</accession>
<dbReference type="GeneID" id="85317163"/>
<evidence type="ECO:0000256" key="1">
    <source>
        <dbReference type="SAM" id="MobiDB-lite"/>
    </source>
</evidence>
<dbReference type="Proteomes" id="UP001172101">
    <property type="component" value="Unassembled WGS sequence"/>
</dbReference>
<organism evidence="2 3">
    <name type="scientific">Lasiosphaeria miniovina</name>
    <dbReference type="NCBI Taxonomy" id="1954250"/>
    <lineage>
        <taxon>Eukaryota</taxon>
        <taxon>Fungi</taxon>
        <taxon>Dikarya</taxon>
        <taxon>Ascomycota</taxon>
        <taxon>Pezizomycotina</taxon>
        <taxon>Sordariomycetes</taxon>
        <taxon>Sordariomycetidae</taxon>
        <taxon>Sordariales</taxon>
        <taxon>Lasiosphaeriaceae</taxon>
        <taxon>Lasiosphaeria</taxon>
    </lineage>
</organism>
<protein>
    <submittedName>
        <fullName evidence="2">Uncharacterized protein</fullName>
    </submittedName>
</protein>
<evidence type="ECO:0000313" key="3">
    <source>
        <dbReference type="Proteomes" id="UP001172101"/>
    </source>
</evidence>
<keyword evidence="3" id="KW-1185">Reference proteome</keyword>
<gene>
    <name evidence="2" type="ORF">B0T26DRAFT_230203</name>
</gene>
<proteinExistence type="predicted"/>
<feature type="region of interest" description="Disordered" evidence="1">
    <location>
        <begin position="185"/>
        <end position="215"/>
    </location>
</feature>
<dbReference type="AlphaFoldDB" id="A0AA40AVH6"/>
<dbReference type="EMBL" id="JAUIRO010000003">
    <property type="protein sequence ID" value="KAK0722726.1"/>
    <property type="molecule type" value="Genomic_DNA"/>
</dbReference>
<evidence type="ECO:0000313" key="2">
    <source>
        <dbReference type="EMBL" id="KAK0722726.1"/>
    </source>
</evidence>
<feature type="region of interest" description="Disordered" evidence="1">
    <location>
        <begin position="107"/>
        <end position="167"/>
    </location>
</feature>
<reference evidence="2" key="1">
    <citation type="submission" date="2023-06" db="EMBL/GenBank/DDBJ databases">
        <title>Genome-scale phylogeny and comparative genomics of the fungal order Sordariales.</title>
        <authorList>
            <consortium name="Lawrence Berkeley National Laboratory"/>
            <person name="Hensen N."/>
            <person name="Bonometti L."/>
            <person name="Westerberg I."/>
            <person name="Brannstrom I.O."/>
            <person name="Guillou S."/>
            <person name="Cros-Aarteil S."/>
            <person name="Calhoun S."/>
            <person name="Haridas S."/>
            <person name="Kuo A."/>
            <person name="Mondo S."/>
            <person name="Pangilinan J."/>
            <person name="Riley R."/>
            <person name="LaButti K."/>
            <person name="Andreopoulos B."/>
            <person name="Lipzen A."/>
            <person name="Chen C."/>
            <person name="Yanf M."/>
            <person name="Daum C."/>
            <person name="Ng V."/>
            <person name="Clum A."/>
            <person name="Steindorff A."/>
            <person name="Ohm R."/>
            <person name="Martin F."/>
            <person name="Silar P."/>
            <person name="Natvig D."/>
            <person name="Lalanne C."/>
            <person name="Gautier V."/>
            <person name="Ament-velasquez S.L."/>
            <person name="Kruys A."/>
            <person name="Hutchinson M.I."/>
            <person name="Powell A.J."/>
            <person name="Barry K."/>
            <person name="Miller A.N."/>
            <person name="Grigoriev I.V."/>
            <person name="Debuchy R."/>
            <person name="Gladieux P."/>
            <person name="Thoren M.H."/>
            <person name="Johannesson H."/>
        </authorList>
    </citation>
    <scope>NUCLEOTIDE SEQUENCE</scope>
    <source>
        <strain evidence="2">SMH2392-1A</strain>
    </source>
</reference>
<sequence>MVMCIHYYGMYKPAVGGGRGERRGRNRQVAFPYSDSSVLRLCDFGAGLGPYVWEKIPRRWLVSSTCTNEYLVCPRSSQSSSSKGTQVPLKRLCTLNLYTRWQQMGYAGQGEREERDNEPCSIVPRLRDKKTKRQKSVRVPGPCRGKRRGSENAESEPQTGVLGMGGEGLCFSDEAQNRYSYDTTRAQIWSQQSVTDPKNRQPGTSRRRCCTVNPL</sequence>